<keyword evidence="3" id="KW-0158">Chromosome</keyword>
<dbReference type="InterPro" id="IPR018359">
    <property type="entry name" value="Bromodomain_CS"/>
</dbReference>
<feature type="region of interest" description="Disordered" evidence="16">
    <location>
        <begin position="24"/>
        <end position="89"/>
    </location>
</feature>
<dbReference type="InterPro" id="IPR038336">
    <property type="entry name" value="NET_sf"/>
</dbReference>
<keyword evidence="5" id="KW-0677">Repeat</keyword>
<dbReference type="InParanoid" id="A0A6P7JRB5"/>
<comment type="subunit">
    <text evidence="14">Homodimer. Interacts with E2F1. Interacts with (acetylated) STAT3; promoting STAT3 recruitment to chromatin. Interacts with CTCF; promoting BRD2 recruitment to chromatin.</text>
</comment>
<dbReference type="GO" id="GO:0006338">
    <property type="term" value="P:chromatin remodeling"/>
    <property type="evidence" value="ECO:0007669"/>
    <property type="project" value="TreeGrafter"/>
</dbReference>
<evidence type="ECO:0000256" key="8">
    <source>
        <dbReference type="ARBA" id="ARBA00023015"/>
    </source>
</evidence>
<keyword evidence="4" id="KW-0597">Phosphoprotein</keyword>
<dbReference type="GO" id="GO:0006355">
    <property type="term" value="P:regulation of DNA-templated transcription"/>
    <property type="evidence" value="ECO:0007669"/>
    <property type="project" value="TreeGrafter"/>
</dbReference>
<organism evidence="19 20">
    <name type="scientific">Parambassis ranga</name>
    <name type="common">Indian glassy fish</name>
    <dbReference type="NCBI Taxonomy" id="210632"/>
    <lineage>
        <taxon>Eukaryota</taxon>
        <taxon>Metazoa</taxon>
        <taxon>Chordata</taxon>
        <taxon>Craniata</taxon>
        <taxon>Vertebrata</taxon>
        <taxon>Euteleostomi</taxon>
        <taxon>Actinopterygii</taxon>
        <taxon>Neopterygii</taxon>
        <taxon>Teleostei</taxon>
        <taxon>Neoteleostei</taxon>
        <taxon>Acanthomorphata</taxon>
        <taxon>Ovalentaria</taxon>
        <taxon>Ambassidae</taxon>
        <taxon>Parambassis</taxon>
    </lineage>
</organism>
<keyword evidence="7" id="KW-0007">Acetylation</keyword>
<feature type="compositionally biased region" description="Basic residues" evidence="16">
    <location>
        <begin position="461"/>
        <end position="473"/>
    </location>
</feature>
<evidence type="ECO:0000256" key="14">
    <source>
        <dbReference type="ARBA" id="ARBA00046861"/>
    </source>
</evidence>
<keyword evidence="8" id="KW-0805">Transcription regulation</keyword>
<evidence type="ECO:0000256" key="2">
    <source>
        <dbReference type="ARBA" id="ARBA00004286"/>
    </source>
</evidence>
<dbReference type="InterPro" id="IPR036427">
    <property type="entry name" value="Bromodomain-like_sf"/>
</dbReference>
<evidence type="ECO:0000256" key="9">
    <source>
        <dbReference type="ARBA" id="ARBA00023117"/>
    </source>
</evidence>
<protein>
    <recommendedName>
        <fullName evidence="12">Bromodomain-containing protein 2</fullName>
    </recommendedName>
</protein>
<feature type="compositionally biased region" description="Low complexity" evidence="16">
    <location>
        <begin position="253"/>
        <end position="272"/>
    </location>
</feature>
<feature type="compositionally biased region" description="Polar residues" evidence="16">
    <location>
        <begin position="73"/>
        <end position="82"/>
    </location>
</feature>
<evidence type="ECO:0000256" key="10">
    <source>
        <dbReference type="ARBA" id="ARBA00023163"/>
    </source>
</evidence>
<evidence type="ECO:0000256" key="3">
    <source>
        <dbReference type="ARBA" id="ARBA00022454"/>
    </source>
</evidence>
<reference evidence="20" key="1">
    <citation type="submission" date="2025-08" db="UniProtKB">
        <authorList>
            <consortium name="RefSeq"/>
        </authorList>
    </citation>
    <scope>IDENTIFICATION</scope>
</reference>
<dbReference type="PRINTS" id="PR00503">
    <property type="entry name" value="BROMODOMAIN"/>
</dbReference>
<dbReference type="OrthoDB" id="21449at2759"/>
<name>A0A6P7JRB5_9TELE</name>
<feature type="domain" description="NET" evidence="18">
    <location>
        <begin position="351"/>
        <end position="433"/>
    </location>
</feature>
<dbReference type="CDD" id="cd05498">
    <property type="entry name" value="Bromo_Brdt_II_like"/>
    <property type="match status" value="1"/>
</dbReference>
<dbReference type="SMART" id="SM00297">
    <property type="entry name" value="BROMO"/>
    <property type="match status" value="1"/>
</dbReference>
<evidence type="ECO:0000313" key="19">
    <source>
        <dbReference type="Proteomes" id="UP000515145"/>
    </source>
</evidence>
<dbReference type="Pfam" id="PF17035">
    <property type="entry name" value="BET"/>
    <property type="match status" value="1"/>
</dbReference>
<keyword evidence="19" id="KW-1185">Reference proteome</keyword>
<evidence type="ECO:0000259" key="17">
    <source>
        <dbReference type="PROSITE" id="PS50014"/>
    </source>
</evidence>
<dbReference type="RefSeq" id="XP_028278026.1">
    <property type="nucleotide sequence ID" value="XM_028422225.1"/>
</dbReference>
<dbReference type="Gene3D" id="1.20.920.10">
    <property type="entry name" value="Bromodomain-like"/>
    <property type="match status" value="1"/>
</dbReference>
<gene>
    <name evidence="20" type="primary">LOC114446573</name>
</gene>
<keyword evidence="6" id="KW-0156">Chromatin regulator</keyword>
<comment type="subcellular location">
    <subcellularLocation>
        <location evidence="2">Chromosome</location>
    </subcellularLocation>
    <subcellularLocation>
        <location evidence="1">Nucleus</location>
    </subcellularLocation>
</comment>
<feature type="region of interest" description="Disordered" evidence="16">
    <location>
        <begin position="432"/>
        <end position="512"/>
    </location>
</feature>
<dbReference type="PROSITE" id="PS00633">
    <property type="entry name" value="BROMODOMAIN_1"/>
    <property type="match status" value="1"/>
</dbReference>
<dbReference type="Pfam" id="PF00439">
    <property type="entry name" value="Bromodomain"/>
    <property type="match status" value="1"/>
</dbReference>
<dbReference type="Gene3D" id="1.20.1270.220">
    <property type="match status" value="1"/>
</dbReference>
<evidence type="ECO:0000313" key="20">
    <source>
        <dbReference type="RefSeq" id="XP_028278026.1"/>
    </source>
</evidence>
<comment type="similarity">
    <text evidence="13">Belongs to the BET family.</text>
</comment>
<dbReference type="PROSITE" id="PS50014">
    <property type="entry name" value="BROMODOMAIN_2"/>
    <property type="match status" value="1"/>
</dbReference>
<evidence type="ECO:0000256" key="11">
    <source>
        <dbReference type="ARBA" id="ARBA00023242"/>
    </source>
</evidence>
<dbReference type="PANTHER" id="PTHR22880">
    <property type="entry name" value="FALZ-RELATED BROMODOMAIN-CONTAINING PROTEINS"/>
    <property type="match status" value="1"/>
</dbReference>
<feature type="compositionally biased region" description="Low complexity" evidence="16">
    <location>
        <begin position="488"/>
        <end position="512"/>
    </location>
</feature>
<evidence type="ECO:0000256" key="16">
    <source>
        <dbReference type="SAM" id="MobiDB-lite"/>
    </source>
</evidence>
<dbReference type="GeneID" id="114446573"/>
<dbReference type="Proteomes" id="UP000515145">
    <property type="component" value="Chromosome 14"/>
</dbReference>
<dbReference type="FunFam" id="1.20.920.10:FF:000003">
    <property type="entry name" value="Bromodomain-containing protein 2"/>
    <property type="match status" value="1"/>
</dbReference>
<evidence type="ECO:0000256" key="1">
    <source>
        <dbReference type="ARBA" id="ARBA00004123"/>
    </source>
</evidence>
<evidence type="ECO:0000256" key="4">
    <source>
        <dbReference type="ARBA" id="ARBA00022553"/>
    </source>
</evidence>
<dbReference type="GO" id="GO:0000785">
    <property type="term" value="C:chromatin"/>
    <property type="evidence" value="ECO:0007669"/>
    <property type="project" value="TreeGrafter"/>
</dbReference>
<evidence type="ECO:0000256" key="5">
    <source>
        <dbReference type="ARBA" id="ARBA00022737"/>
    </source>
</evidence>
<dbReference type="AlphaFoldDB" id="A0A6P7JRB5"/>
<sequence length="512" mass="57116">MECPFNQRSLMSEGVLQQTVTVIPPDVPQLNPPVELSGPTDSTIKTSLKREAYPETNTTSRELSPAQVRSPAQELSTAQERSPAQELSVPCTLVSQRKSGRQIKPPKKDFPAFEDKKVRLSKELRSCNDILKELLSKRHQAYSWPFRTPVDAVAMNLHDYHDIIKQPMDLSTIRKKLDKGEYANAKEFAADVRLMFSNCYRYNPPSHEVAYSARKLQEIFEARYMKLSLEPEGRSVSRQQVVKGKGSAYGRLSTSASSESESSSEGESTSEGVKMQLADLEKQLKVVHDQLKKFTQESLMKSKKKEKLKKRKRLQGRYLAQLKYEYFILSSVQIVLIMLQGQHSNKAHIKCVDDDVPSKSVTYEEMNQLKLDISKLPGDKMGKVVKIIHTSESSTQDSIPEIIEVDFETLKTSTLRALQRFVAACLGKVNTKGGKEKQENPSGGMQAGKLHSAGKSQVVSKRQHLIKKKKPRAKVLPSTEPSRPPCLSDCSSTSSSSSSSRSCGSDSSSESA</sequence>
<feature type="domain" description="Bromo" evidence="17">
    <location>
        <begin position="138"/>
        <end position="210"/>
    </location>
</feature>
<dbReference type="InterPro" id="IPR050935">
    <property type="entry name" value="Bromo_chromatin_reader"/>
</dbReference>
<keyword evidence="10" id="KW-0804">Transcription</keyword>
<evidence type="ECO:0000256" key="7">
    <source>
        <dbReference type="ARBA" id="ARBA00022990"/>
    </source>
</evidence>
<evidence type="ECO:0000256" key="13">
    <source>
        <dbReference type="ARBA" id="ARBA00044509"/>
    </source>
</evidence>
<dbReference type="PROSITE" id="PS51525">
    <property type="entry name" value="NET"/>
    <property type="match status" value="1"/>
</dbReference>
<dbReference type="InterPro" id="IPR001487">
    <property type="entry name" value="Bromodomain"/>
</dbReference>
<dbReference type="InterPro" id="IPR027353">
    <property type="entry name" value="NET_dom"/>
</dbReference>
<feature type="region of interest" description="Disordered" evidence="16">
    <location>
        <begin position="247"/>
        <end position="272"/>
    </location>
</feature>
<evidence type="ECO:0000256" key="12">
    <source>
        <dbReference type="ARBA" id="ARBA00040998"/>
    </source>
</evidence>
<accession>A0A6P7JRB5</accession>
<evidence type="ECO:0000259" key="18">
    <source>
        <dbReference type="PROSITE" id="PS51525"/>
    </source>
</evidence>
<evidence type="ECO:0000256" key="6">
    <source>
        <dbReference type="ARBA" id="ARBA00022853"/>
    </source>
</evidence>
<proteinExistence type="inferred from homology"/>
<dbReference type="GO" id="GO:0005634">
    <property type="term" value="C:nucleus"/>
    <property type="evidence" value="ECO:0007669"/>
    <property type="project" value="UniProtKB-SubCell"/>
</dbReference>
<dbReference type="PANTHER" id="PTHR22880:SF240">
    <property type="entry name" value="BROMODOMAIN-CONTAINING PROTEIN 2"/>
    <property type="match status" value="1"/>
</dbReference>
<evidence type="ECO:0000256" key="15">
    <source>
        <dbReference type="PROSITE-ProRule" id="PRU00035"/>
    </source>
</evidence>
<dbReference type="SUPFAM" id="SSF47370">
    <property type="entry name" value="Bromodomain"/>
    <property type="match status" value="1"/>
</dbReference>
<keyword evidence="9 15" id="KW-0103">Bromodomain</keyword>
<dbReference type="InterPro" id="IPR043509">
    <property type="entry name" value="Bromo_Brdt_II"/>
</dbReference>
<keyword evidence="11" id="KW-0539">Nucleus</keyword>